<keyword evidence="1" id="KW-0328">Glycosyltransferase</keyword>
<dbReference type="GO" id="GO:0016757">
    <property type="term" value="F:glycosyltransferase activity"/>
    <property type="evidence" value="ECO:0007669"/>
    <property type="project" value="UniProtKB-KW"/>
</dbReference>
<dbReference type="EMBL" id="QWGB01000014">
    <property type="protein sequence ID" value="RIJ20461.1"/>
    <property type="molecule type" value="Genomic_DNA"/>
</dbReference>
<keyword evidence="2 4" id="KW-0808">Transferase</keyword>
<dbReference type="Pfam" id="PF13579">
    <property type="entry name" value="Glyco_trans_4_4"/>
    <property type="match status" value="1"/>
</dbReference>
<keyword evidence="5" id="KW-1185">Reference proteome</keyword>
<sequence length="409" mass="44932">MTSVLYISYTGLMDPLGQSQVLQYILALGRAGYRMTVLSFEKPDALSDTTRVALVRAQCKAAGVAWRPRIWHNRPSGTLATLYDLIAGRQQAIRLAREINADIVHCRSYIAGLMGLAVKRATGARYIFDMRGFWPDERVDGGIWSKNSLPYRVFKLVERQLFLGADHVVSLTRAGIREFEAFEYLRGRTPPSSVIPTCTNLEMFPLSPSETSANDAPDFTLGYVGSVGSWYLFDAVAQTVARAFEMRPDARFLVITKGNHEYVRETLLAAGVDLARVEIHGAAFDEVGAHIGRMDAGLFFIRPAWSKRASCPTRMGEFLACGKPCLTNGGVGDVAEDINETGTGIALPPLGLDGVVLDNLDAGLQQLFEMAADPEMPQRCRAAAEARFSLSGGVRDYAAIYTWLKQLHP</sequence>
<dbReference type="PANTHER" id="PTHR12526">
    <property type="entry name" value="GLYCOSYLTRANSFERASE"/>
    <property type="match status" value="1"/>
</dbReference>
<feature type="domain" description="Glycosyltransferase subfamily 4-like N-terminal" evidence="3">
    <location>
        <begin position="20"/>
        <end position="182"/>
    </location>
</feature>
<dbReference type="AlphaFoldDB" id="A0A399QPQ1"/>
<dbReference type="OrthoDB" id="9783380at2"/>
<name>A0A399QPQ1_9PROT</name>
<evidence type="ECO:0000313" key="4">
    <source>
        <dbReference type="EMBL" id="RIJ20461.1"/>
    </source>
</evidence>
<proteinExistence type="predicted"/>
<organism evidence="4 5">
    <name type="scientific">Henriciella barbarensis</name>
    <dbReference type="NCBI Taxonomy" id="86342"/>
    <lineage>
        <taxon>Bacteria</taxon>
        <taxon>Pseudomonadati</taxon>
        <taxon>Pseudomonadota</taxon>
        <taxon>Alphaproteobacteria</taxon>
        <taxon>Hyphomonadales</taxon>
        <taxon>Hyphomonadaceae</taxon>
        <taxon>Henriciella</taxon>
    </lineage>
</organism>
<evidence type="ECO:0000256" key="1">
    <source>
        <dbReference type="ARBA" id="ARBA00022676"/>
    </source>
</evidence>
<gene>
    <name evidence="4" type="ORF">D1224_15185</name>
</gene>
<dbReference type="PANTHER" id="PTHR12526:SF510">
    <property type="entry name" value="D-INOSITOL 3-PHOSPHATE GLYCOSYLTRANSFERASE"/>
    <property type="match status" value="1"/>
</dbReference>
<dbReference type="Proteomes" id="UP000265431">
    <property type="component" value="Unassembled WGS sequence"/>
</dbReference>
<dbReference type="Gene3D" id="3.40.50.2000">
    <property type="entry name" value="Glycogen Phosphorylase B"/>
    <property type="match status" value="2"/>
</dbReference>
<dbReference type="RefSeq" id="WP_119380777.1">
    <property type="nucleotide sequence ID" value="NZ_QWGB01000014.1"/>
</dbReference>
<dbReference type="InterPro" id="IPR028098">
    <property type="entry name" value="Glyco_trans_4-like_N"/>
</dbReference>
<accession>A0A399QPQ1</accession>
<comment type="caution">
    <text evidence="4">The sequence shown here is derived from an EMBL/GenBank/DDBJ whole genome shotgun (WGS) entry which is preliminary data.</text>
</comment>
<dbReference type="Pfam" id="PF13692">
    <property type="entry name" value="Glyco_trans_1_4"/>
    <property type="match status" value="1"/>
</dbReference>
<evidence type="ECO:0000256" key="2">
    <source>
        <dbReference type="ARBA" id="ARBA00022679"/>
    </source>
</evidence>
<evidence type="ECO:0000313" key="5">
    <source>
        <dbReference type="Proteomes" id="UP000265431"/>
    </source>
</evidence>
<dbReference type="SUPFAM" id="SSF53756">
    <property type="entry name" value="UDP-Glycosyltransferase/glycogen phosphorylase"/>
    <property type="match status" value="1"/>
</dbReference>
<evidence type="ECO:0000259" key="3">
    <source>
        <dbReference type="Pfam" id="PF13579"/>
    </source>
</evidence>
<protein>
    <submittedName>
        <fullName evidence="4">Glycosyltransferase</fullName>
    </submittedName>
</protein>
<reference evidence="4 5" key="1">
    <citation type="submission" date="2018-08" db="EMBL/GenBank/DDBJ databases">
        <title>Henriciella mobilis sp. nov., isolated from seawater.</title>
        <authorList>
            <person name="Cheng H."/>
            <person name="Wu Y.-H."/>
            <person name="Xu X.-W."/>
            <person name="Guo L.-L."/>
        </authorList>
    </citation>
    <scope>NUCLEOTIDE SEQUENCE [LARGE SCALE GENOMIC DNA]</scope>
    <source>
        <strain evidence="4 5">CCUG66934</strain>
    </source>
</reference>